<dbReference type="SUPFAM" id="SSF160920">
    <property type="entry name" value="PSTPO5379-like"/>
    <property type="match status" value="1"/>
</dbReference>
<evidence type="ECO:0000313" key="4">
    <source>
        <dbReference type="Proteomes" id="UP001082899"/>
    </source>
</evidence>
<name>A0ABT3ZKU5_9BURK</name>
<comment type="similarity">
    <text evidence="1">Belongs to the D-glutamate cyclase family.</text>
</comment>
<keyword evidence="4" id="KW-1185">Reference proteome</keyword>
<evidence type="ECO:0000313" key="3">
    <source>
        <dbReference type="EMBL" id="MCY0386568.1"/>
    </source>
</evidence>
<dbReference type="Gene3D" id="3.40.1640.10">
    <property type="entry name" value="PSTPO5379-like"/>
    <property type="match status" value="1"/>
</dbReference>
<accession>A0ABT3ZKU5</accession>
<dbReference type="PANTHER" id="PTHR32022">
    <property type="entry name" value="D-GLUTAMATE CYCLASE, MITOCHONDRIAL"/>
    <property type="match status" value="1"/>
</dbReference>
<keyword evidence="2" id="KW-0456">Lyase</keyword>
<dbReference type="RefSeq" id="WP_267846060.1">
    <property type="nucleotide sequence ID" value="NZ_JAPMXC010000001.1"/>
</dbReference>
<dbReference type="PANTHER" id="PTHR32022:SF10">
    <property type="entry name" value="D-GLUTAMATE CYCLASE, MITOCHONDRIAL"/>
    <property type="match status" value="1"/>
</dbReference>
<dbReference type="Proteomes" id="UP001082899">
    <property type="component" value="Unassembled WGS sequence"/>
</dbReference>
<organism evidence="3 4">
    <name type="scientific">Robbsia betulipollinis</name>
    <dbReference type="NCBI Taxonomy" id="2981849"/>
    <lineage>
        <taxon>Bacteria</taxon>
        <taxon>Pseudomonadati</taxon>
        <taxon>Pseudomonadota</taxon>
        <taxon>Betaproteobacteria</taxon>
        <taxon>Burkholderiales</taxon>
        <taxon>Burkholderiaceae</taxon>
        <taxon>Robbsia</taxon>
    </lineage>
</organism>
<evidence type="ECO:0000256" key="2">
    <source>
        <dbReference type="ARBA" id="ARBA00023239"/>
    </source>
</evidence>
<dbReference type="Gene3D" id="3.30.2040.10">
    <property type="entry name" value="PSTPO5379-like domain"/>
    <property type="match status" value="1"/>
</dbReference>
<evidence type="ECO:0000256" key="1">
    <source>
        <dbReference type="ARBA" id="ARBA00007896"/>
    </source>
</evidence>
<dbReference type="Pfam" id="PF07286">
    <property type="entry name" value="D-Glu_cyclase"/>
    <property type="match status" value="1"/>
</dbReference>
<protein>
    <submittedName>
        <fullName evidence="3">DUF1445 domain-containing protein</fullName>
    </submittedName>
</protein>
<comment type="caution">
    <text evidence="3">The sequence shown here is derived from an EMBL/GenBank/DDBJ whole genome shotgun (WGS) entry which is preliminary data.</text>
</comment>
<proteinExistence type="inferred from homology"/>
<dbReference type="InterPro" id="IPR009906">
    <property type="entry name" value="D-Glu_cyclase"/>
</dbReference>
<dbReference type="EMBL" id="JAPMXC010000001">
    <property type="protein sequence ID" value="MCY0386568.1"/>
    <property type="molecule type" value="Genomic_DNA"/>
</dbReference>
<dbReference type="InterPro" id="IPR038021">
    <property type="entry name" value="Putative_hydro-lyase"/>
</dbReference>
<gene>
    <name evidence="3" type="ORF">OVY01_04810</name>
</gene>
<sequence>MRIGAKKTLCRIMVLWGLISMGMGIRDVMRPDEGEPTRIEPGEVPVFRACGVTPQAVAVKARPPCCITHAPGHMPIDDVRTEDRVLL</sequence>
<reference evidence="3" key="1">
    <citation type="submission" date="2022-11" db="EMBL/GenBank/DDBJ databases">
        <title>Robbsia betulipollinis sp. nov., isolated from pollen of birch (Betula pendula).</title>
        <authorList>
            <person name="Shi H."/>
            <person name="Ambika Manirajan B."/>
            <person name="Ratering S."/>
            <person name="Geissler-Plaum R."/>
            <person name="Schnell S."/>
        </authorList>
    </citation>
    <scope>NUCLEOTIDE SEQUENCE</scope>
    <source>
        <strain evidence="3">Bb-Pol-6</strain>
    </source>
</reference>